<proteinExistence type="inferred from homology"/>
<evidence type="ECO:0000313" key="5">
    <source>
        <dbReference type="EMBL" id="KAF4672398.1"/>
    </source>
</evidence>
<dbReference type="PANTHER" id="PTHR15380:SF2">
    <property type="entry name" value="CEROID-LIPOFUSCINOSIS NEURONAL PROTEIN 5"/>
    <property type="match status" value="1"/>
</dbReference>
<keyword evidence="2" id="KW-0325">Glycoprotein</keyword>
<sequence>MLLLWFVSVASAAVTDPTAARHEFLKNGTVEIVEYAVRPGYSADDDIEIFFGEYRIASWFVSMAPWNIYHGGLQFKCRRTNYTYTIDYNAKFDFNITHFLVPTEQYRGDVDEDGFPTGPEVLDAIRTLASVTQHNSELDNEMQNMTKFEYGWSVVKALRMALSGDMIPGLEWRNFGILRLRDFWPHEYTNRTKVGVMTGQQFDELKRWFVEDWARHKDTFDPITIIDAEAGTRVWMSRMCHDLVEYGLKRMAEMGVSLRPARPLLRDHITVYVKPGSLKPLDVRGNAFNRRAVARFMRVYLSFIPKLRDQFIHARDFLRKVLAMDLTPVGYLMGQYYEAAVVSPLVNYCYVPLRMPRLLRNGTVVFGEVDAMKRNRSLCALRNDDVELDNVTLTLEDRLIMLENYIDVFFNAPERRPHYRWAFMTISGPCNLWLFCVNPEHCRSRCVLEYESSPDYTLDDVIDIYVGEYKVAAWFVSMAPWNIYHGGLQFKCRRTNYMYTIDYNAKFDSNITHFLVPTEKYEGQLDDDGFPTGPEVMRAVRTLASLVTGESPDYSEDHMKNLTKFEYGWTFIKALRMALSGECCPTIHWPNLDLSGDMIPGLEWRNFGILRFRDFWPKEYSSRALVGNMTGQQFDSFKRWFIEDWARPRDTFDPVTVIQVESGERIWMSRMCHDLVEHGLKQMVEMGVSIDKTEWSRRLQMSVYVNYIKPLDVRGNSFDRRAVVRFLRLYMSFIPQMREQFIHSRDMLRKALAMGLMPVGYFMGSYYELDIVPPLINYCYIPLNMPRLLPNGSAVYGTVDAMNPNRSLCALPNVDVELGNVTLTIEDRLIMLENYVDLLFNAPERFEHPKHRSVFMMVTGTIASGVLLIAYWARKHKC</sequence>
<name>A0A7J6MLB9_PEROL</name>
<gene>
    <name evidence="5" type="ORF">FOL46_009027</name>
</gene>
<dbReference type="Proteomes" id="UP000572268">
    <property type="component" value="Unassembled WGS sequence"/>
</dbReference>
<dbReference type="GO" id="GO:0005765">
    <property type="term" value="C:lysosomal membrane"/>
    <property type="evidence" value="ECO:0007669"/>
    <property type="project" value="TreeGrafter"/>
</dbReference>
<feature type="transmembrane region" description="Helical" evidence="3">
    <location>
        <begin position="854"/>
        <end position="873"/>
    </location>
</feature>
<dbReference type="InterPro" id="IPR026138">
    <property type="entry name" value="CLN5"/>
</dbReference>
<comment type="similarity">
    <text evidence="1">Belongs to the CLN5 family.</text>
</comment>
<keyword evidence="3" id="KW-0812">Transmembrane</keyword>
<dbReference type="GO" id="GO:0007040">
    <property type="term" value="P:lysosome organization"/>
    <property type="evidence" value="ECO:0007669"/>
    <property type="project" value="TreeGrafter"/>
</dbReference>
<evidence type="ECO:0000256" key="1">
    <source>
        <dbReference type="ARBA" id="ARBA00007028"/>
    </source>
</evidence>
<dbReference type="GO" id="GO:0016798">
    <property type="term" value="F:hydrolase activity, acting on glycosyl bonds"/>
    <property type="evidence" value="ECO:0007669"/>
    <property type="project" value="TreeGrafter"/>
</dbReference>
<keyword evidence="3" id="KW-1133">Transmembrane helix</keyword>
<organism evidence="5 6">
    <name type="scientific">Perkinsus olseni</name>
    <name type="common">Perkinsus atlanticus</name>
    <dbReference type="NCBI Taxonomy" id="32597"/>
    <lineage>
        <taxon>Eukaryota</taxon>
        <taxon>Sar</taxon>
        <taxon>Alveolata</taxon>
        <taxon>Perkinsozoa</taxon>
        <taxon>Perkinsea</taxon>
        <taxon>Perkinsida</taxon>
        <taxon>Perkinsidae</taxon>
        <taxon>Perkinsus</taxon>
    </lineage>
</organism>
<dbReference type="PANTHER" id="PTHR15380">
    <property type="entry name" value="CEROID-LIPOFUSCINOSIS, NEURONAL 5"/>
    <property type="match status" value="1"/>
</dbReference>
<dbReference type="AlphaFoldDB" id="A0A7J6MLB9"/>
<feature type="chain" id="PRO_5029617858" evidence="4">
    <location>
        <begin position="21"/>
        <end position="878"/>
    </location>
</feature>
<accession>A0A7J6MLB9</accession>
<keyword evidence="4" id="KW-0732">Signal</keyword>
<evidence type="ECO:0000256" key="2">
    <source>
        <dbReference type="ARBA" id="ARBA00023180"/>
    </source>
</evidence>
<dbReference type="EMBL" id="JABANN010000078">
    <property type="protein sequence ID" value="KAF4672398.1"/>
    <property type="molecule type" value="Genomic_DNA"/>
</dbReference>
<reference evidence="5 6" key="1">
    <citation type="submission" date="2020-04" db="EMBL/GenBank/DDBJ databases">
        <title>Perkinsus olseni comparative genomics.</title>
        <authorList>
            <person name="Bogema D.R."/>
        </authorList>
    </citation>
    <scope>NUCLEOTIDE SEQUENCE [LARGE SCALE GENOMIC DNA]</scope>
    <source>
        <strain evidence="5">ATCC PRA-31</strain>
    </source>
</reference>
<keyword evidence="3" id="KW-0472">Membrane</keyword>
<evidence type="ECO:0000256" key="3">
    <source>
        <dbReference type="SAM" id="Phobius"/>
    </source>
</evidence>
<evidence type="ECO:0000313" key="6">
    <source>
        <dbReference type="Proteomes" id="UP000572268"/>
    </source>
</evidence>
<comment type="caution">
    <text evidence="5">The sequence shown here is derived from an EMBL/GenBank/DDBJ whole genome shotgun (WGS) entry which is preliminary data.</text>
</comment>
<feature type="signal peptide" evidence="4">
    <location>
        <begin position="1"/>
        <end position="20"/>
    </location>
</feature>
<protein>
    <submittedName>
        <fullName evidence="5">Uncharacterized protein</fullName>
    </submittedName>
</protein>
<evidence type="ECO:0000256" key="4">
    <source>
        <dbReference type="SAM" id="SignalP"/>
    </source>
</evidence>